<dbReference type="PANTHER" id="PTHR45695">
    <property type="entry name" value="LEUCOKININ RECEPTOR-RELATED"/>
    <property type="match status" value="1"/>
</dbReference>
<evidence type="ECO:0000256" key="4">
    <source>
        <dbReference type="ARBA" id="ARBA00022989"/>
    </source>
</evidence>
<organism evidence="12 13">
    <name type="scientific">Mytilus galloprovincialis</name>
    <name type="common">Mediterranean mussel</name>
    <dbReference type="NCBI Taxonomy" id="29158"/>
    <lineage>
        <taxon>Eukaryota</taxon>
        <taxon>Metazoa</taxon>
        <taxon>Spiralia</taxon>
        <taxon>Lophotrochozoa</taxon>
        <taxon>Mollusca</taxon>
        <taxon>Bivalvia</taxon>
        <taxon>Autobranchia</taxon>
        <taxon>Pteriomorphia</taxon>
        <taxon>Mytilida</taxon>
        <taxon>Mytiloidea</taxon>
        <taxon>Mytilidae</taxon>
        <taxon>Mytilinae</taxon>
        <taxon>Mytilus</taxon>
    </lineage>
</organism>
<keyword evidence="6 10" id="KW-0472">Membrane</keyword>
<keyword evidence="7 9" id="KW-0675">Receptor</keyword>
<proteinExistence type="inferred from homology"/>
<evidence type="ECO:0000313" key="13">
    <source>
        <dbReference type="Proteomes" id="UP000596742"/>
    </source>
</evidence>
<gene>
    <name evidence="12" type="ORF">MGAL_10B063280</name>
</gene>
<keyword evidence="8 9" id="KW-0807">Transducer</keyword>
<keyword evidence="4 10" id="KW-1133">Transmembrane helix</keyword>
<dbReference type="AlphaFoldDB" id="A0A8B6BHL3"/>
<evidence type="ECO:0000256" key="7">
    <source>
        <dbReference type="ARBA" id="ARBA00023170"/>
    </source>
</evidence>
<evidence type="ECO:0000256" key="3">
    <source>
        <dbReference type="ARBA" id="ARBA00022692"/>
    </source>
</evidence>
<dbReference type="InterPro" id="IPR017452">
    <property type="entry name" value="GPCR_Rhodpsn_7TM"/>
</dbReference>
<feature type="domain" description="G-protein coupled receptors family 1 profile" evidence="11">
    <location>
        <begin position="43"/>
        <end position="293"/>
    </location>
</feature>
<dbReference type="SMART" id="SM01381">
    <property type="entry name" value="7TM_GPCR_Srsx"/>
    <property type="match status" value="1"/>
</dbReference>
<dbReference type="PRINTS" id="PR00237">
    <property type="entry name" value="GPCRRHODOPSN"/>
</dbReference>
<feature type="transmembrane region" description="Helical" evidence="10">
    <location>
        <begin position="26"/>
        <end position="52"/>
    </location>
</feature>
<evidence type="ECO:0000256" key="8">
    <source>
        <dbReference type="ARBA" id="ARBA00023224"/>
    </source>
</evidence>
<comment type="subcellular location">
    <subcellularLocation>
        <location evidence="1">Membrane</location>
        <topology evidence="1">Multi-pass membrane protein</topology>
    </subcellularLocation>
</comment>
<comment type="caution">
    <text evidence="12">The sequence shown here is derived from an EMBL/GenBank/DDBJ whole genome shotgun (WGS) entry which is preliminary data.</text>
</comment>
<dbReference type="SUPFAM" id="SSF81321">
    <property type="entry name" value="Family A G protein-coupled receptor-like"/>
    <property type="match status" value="1"/>
</dbReference>
<dbReference type="OrthoDB" id="5981855at2759"/>
<protein>
    <recommendedName>
        <fullName evidence="11">G-protein coupled receptors family 1 profile domain-containing protein</fullName>
    </recommendedName>
</protein>
<dbReference type="PROSITE" id="PS50262">
    <property type="entry name" value="G_PROTEIN_RECEP_F1_2"/>
    <property type="match status" value="1"/>
</dbReference>
<accession>A0A8B6BHL3</accession>
<dbReference type="Pfam" id="PF00001">
    <property type="entry name" value="7tm_1"/>
    <property type="match status" value="1"/>
</dbReference>
<reference evidence="12" key="1">
    <citation type="submission" date="2018-11" db="EMBL/GenBank/DDBJ databases">
        <authorList>
            <person name="Alioto T."/>
            <person name="Alioto T."/>
        </authorList>
    </citation>
    <scope>NUCLEOTIDE SEQUENCE</scope>
</reference>
<evidence type="ECO:0000256" key="10">
    <source>
        <dbReference type="SAM" id="Phobius"/>
    </source>
</evidence>
<sequence length="340" mass="38856">MGKEFFENTSVFTFLSEFDQVWPGQIVIEVIILVIIMIAAFTGNIMVIVAVYRRKKMRNVTNFFISNLAIADLLFASWIPFIATTRITSDWIFGDEICKLVTFMQFLSGISSILTMMLISIERYTCIMYSPNRKMTVKISLFCIVLVWILSACFPIPVAFAQSKMSTTIKGTSKTFCGIEWPRGFHIDAYLASMGVLFFLIPLLVITMNYYKIYRLVKRSATAACQHRSESSSRKQIRLVKMFAAIVCVFVIMWLPFFVLSFLAVNYNQITSSQFTVTIIIALLNTCQNPIIYGYFNLKFRKEFKDMCKCCTEDACTNGRRLTYTVQTGITMSNQGTSQT</sequence>
<dbReference type="PANTHER" id="PTHR45695:SF37">
    <property type="entry name" value="FREE FATTY ACID RECEPTOR 4-LIKE"/>
    <property type="match status" value="1"/>
</dbReference>
<evidence type="ECO:0000256" key="9">
    <source>
        <dbReference type="RuleBase" id="RU000688"/>
    </source>
</evidence>
<feature type="transmembrane region" description="Helical" evidence="10">
    <location>
        <begin position="141"/>
        <end position="160"/>
    </location>
</feature>
<dbReference type="GO" id="GO:0004983">
    <property type="term" value="F:neuropeptide Y receptor activity"/>
    <property type="evidence" value="ECO:0007669"/>
    <property type="project" value="InterPro"/>
</dbReference>
<keyword evidence="13" id="KW-1185">Reference proteome</keyword>
<dbReference type="PROSITE" id="PS00237">
    <property type="entry name" value="G_PROTEIN_RECEP_F1_1"/>
    <property type="match status" value="1"/>
</dbReference>
<feature type="transmembrane region" description="Helical" evidence="10">
    <location>
        <begin position="275"/>
        <end position="296"/>
    </location>
</feature>
<feature type="transmembrane region" description="Helical" evidence="10">
    <location>
        <begin position="242"/>
        <end position="263"/>
    </location>
</feature>
<feature type="transmembrane region" description="Helical" evidence="10">
    <location>
        <begin position="64"/>
        <end position="83"/>
    </location>
</feature>
<evidence type="ECO:0000256" key="6">
    <source>
        <dbReference type="ARBA" id="ARBA00023136"/>
    </source>
</evidence>
<feature type="transmembrane region" description="Helical" evidence="10">
    <location>
        <begin position="190"/>
        <end position="211"/>
    </location>
</feature>
<feature type="transmembrane region" description="Helical" evidence="10">
    <location>
        <begin position="103"/>
        <end position="121"/>
    </location>
</feature>
<evidence type="ECO:0000313" key="12">
    <source>
        <dbReference type="EMBL" id="VDH90915.1"/>
    </source>
</evidence>
<dbReference type="InterPro" id="IPR000611">
    <property type="entry name" value="NPY_rcpt"/>
</dbReference>
<dbReference type="EMBL" id="UYJE01000181">
    <property type="protein sequence ID" value="VDH90915.1"/>
    <property type="molecule type" value="Genomic_DNA"/>
</dbReference>
<keyword evidence="5 9" id="KW-0297">G-protein coupled receptor</keyword>
<keyword evidence="3 9" id="KW-0812">Transmembrane</keyword>
<dbReference type="PRINTS" id="PR01012">
    <property type="entry name" value="NRPEPTIDEYR"/>
</dbReference>
<dbReference type="InterPro" id="IPR000276">
    <property type="entry name" value="GPCR_Rhodpsn"/>
</dbReference>
<dbReference type="GO" id="GO:0005886">
    <property type="term" value="C:plasma membrane"/>
    <property type="evidence" value="ECO:0007669"/>
    <property type="project" value="TreeGrafter"/>
</dbReference>
<dbReference type="Proteomes" id="UP000596742">
    <property type="component" value="Unassembled WGS sequence"/>
</dbReference>
<name>A0A8B6BHL3_MYTGA</name>
<evidence type="ECO:0000256" key="1">
    <source>
        <dbReference type="ARBA" id="ARBA00004141"/>
    </source>
</evidence>
<evidence type="ECO:0000259" key="11">
    <source>
        <dbReference type="PROSITE" id="PS50262"/>
    </source>
</evidence>
<comment type="similarity">
    <text evidence="2 9">Belongs to the G-protein coupled receptor 1 family.</text>
</comment>
<dbReference type="Gene3D" id="1.20.1070.10">
    <property type="entry name" value="Rhodopsin 7-helix transmembrane proteins"/>
    <property type="match status" value="1"/>
</dbReference>
<evidence type="ECO:0000256" key="2">
    <source>
        <dbReference type="ARBA" id="ARBA00010663"/>
    </source>
</evidence>
<evidence type="ECO:0000256" key="5">
    <source>
        <dbReference type="ARBA" id="ARBA00023040"/>
    </source>
</evidence>